<organism evidence="2 3">
    <name type="scientific">Engystomops pustulosus</name>
    <name type="common">Tungara frog</name>
    <name type="synonym">Physalaemus pustulosus</name>
    <dbReference type="NCBI Taxonomy" id="76066"/>
    <lineage>
        <taxon>Eukaryota</taxon>
        <taxon>Metazoa</taxon>
        <taxon>Chordata</taxon>
        <taxon>Craniata</taxon>
        <taxon>Vertebrata</taxon>
        <taxon>Euteleostomi</taxon>
        <taxon>Amphibia</taxon>
        <taxon>Batrachia</taxon>
        <taxon>Anura</taxon>
        <taxon>Neobatrachia</taxon>
        <taxon>Hyloidea</taxon>
        <taxon>Leptodactylidae</taxon>
        <taxon>Leiuperinae</taxon>
        <taxon>Engystomops</taxon>
    </lineage>
</organism>
<name>A0AAV6ZKA2_ENGPU</name>
<gene>
    <name evidence="2" type="ORF">GDO81_020712</name>
</gene>
<evidence type="ECO:0000313" key="2">
    <source>
        <dbReference type="EMBL" id="KAG8549592.1"/>
    </source>
</evidence>
<sequence length="82" mass="9442">MALSRTSPIGPQITRAQSPAGPPIRSLTEHLHIHTDVYQELRWHLEHDHLVPDWVDFVLCPFALFPLEPLCLMPESDLHEEI</sequence>
<proteinExistence type="predicted"/>
<reference evidence="2" key="1">
    <citation type="thesis" date="2020" institute="ProQuest LLC" country="789 East Eisenhower Parkway, Ann Arbor, MI, USA">
        <title>Comparative Genomics and Chromosome Evolution.</title>
        <authorList>
            <person name="Mudd A.B."/>
        </authorList>
    </citation>
    <scope>NUCLEOTIDE SEQUENCE</scope>
    <source>
        <strain evidence="2">237g6f4</strain>
        <tissue evidence="2">Blood</tissue>
    </source>
</reference>
<dbReference type="AlphaFoldDB" id="A0AAV6ZKA2"/>
<evidence type="ECO:0000313" key="3">
    <source>
        <dbReference type="Proteomes" id="UP000824782"/>
    </source>
</evidence>
<feature type="compositionally biased region" description="Polar residues" evidence="1">
    <location>
        <begin position="1"/>
        <end position="17"/>
    </location>
</feature>
<comment type="caution">
    <text evidence="2">The sequence shown here is derived from an EMBL/GenBank/DDBJ whole genome shotgun (WGS) entry which is preliminary data.</text>
</comment>
<feature type="region of interest" description="Disordered" evidence="1">
    <location>
        <begin position="1"/>
        <end position="23"/>
    </location>
</feature>
<keyword evidence="3" id="KW-1185">Reference proteome</keyword>
<dbReference type="EMBL" id="WNYA01000166">
    <property type="protein sequence ID" value="KAG8549592.1"/>
    <property type="molecule type" value="Genomic_DNA"/>
</dbReference>
<dbReference type="Proteomes" id="UP000824782">
    <property type="component" value="Unassembled WGS sequence"/>
</dbReference>
<evidence type="ECO:0000256" key="1">
    <source>
        <dbReference type="SAM" id="MobiDB-lite"/>
    </source>
</evidence>
<accession>A0AAV6ZKA2</accession>
<protein>
    <submittedName>
        <fullName evidence="2">Uncharacterized protein</fullName>
    </submittedName>
</protein>